<dbReference type="RefSeq" id="WP_338393763.1">
    <property type="nucleotide sequence ID" value="NZ_AP025314.1"/>
</dbReference>
<dbReference type="NCBIfam" id="TIGR01643">
    <property type="entry name" value="YD_repeat_2x"/>
    <property type="match status" value="1"/>
</dbReference>
<evidence type="ECO:0000313" key="2">
    <source>
        <dbReference type="EMBL" id="BDD08508.1"/>
    </source>
</evidence>
<reference evidence="2 3" key="1">
    <citation type="submission" date="2021-12" db="EMBL/GenBank/DDBJ databases">
        <title>Genome sequencing of bacteria with rrn-lacking chromosome and rrn-plasmid.</title>
        <authorList>
            <person name="Anda M."/>
            <person name="Iwasaki W."/>
        </authorList>
    </citation>
    <scope>NUCLEOTIDE SEQUENCE [LARGE SCALE GENOMIC DNA]</scope>
    <source>
        <strain evidence="2 3">DSM 100852</strain>
    </source>
</reference>
<dbReference type="Proteomes" id="UP001348817">
    <property type="component" value="Chromosome"/>
</dbReference>
<organism evidence="2 3">
    <name type="scientific">Fulvitalea axinellae</name>
    <dbReference type="NCBI Taxonomy" id="1182444"/>
    <lineage>
        <taxon>Bacteria</taxon>
        <taxon>Pseudomonadati</taxon>
        <taxon>Bacteroidota</taxon>
        <taxon>Cytophagia</taxon>
        <taxon>Cytophagales</taxon>
        <taxon>Persicobacteraceae</taxon>
        <taxon>Fulvitalea</taxon>
    </lineage>
</organism>
<gene>
    <name evidence="2" type="ORF">FUAX_09400</name>
</gene>
<accession>A0AAU9CKI1</accession>
<evidence type="ECO:0000313" key="3">
    <source>
        <dbReference type="Proteomes" id="UP001348817"/>
    </source>
</evidence>
<keyword evidence="1" id="KW-0732">Signal</keyword>
<name>A0AAU9CKI1_9BACT</name>
<dbReference type="AlphaFoldDB" id="A0AAU9CKI1"/>
<keyword evidence="3" id="KW-1185">Reference proteome</keyword>
<evidence type="ECO:0008006" key="4">
    <source>
        <dbReference type="Google" id="ProtNLM"/>
    </source>
</evidence>
<dbReference type="EMBL" id="AP025314">
    <property type="protein sequence ID" value="BDD08508.1"/>
    <property type="molecule type" value="Genomic_DNA"/>
</dbReference>
<feature type="chain" id="PRO_5043863176" description="YD repeat-containing protein" evidence="1">
    <location>
        <begin position="18"/>
        <end position="311"/>
    </location>
</feature>
<evidence type="ECO:0000256" key="1">
    <source>
        <dbReference type="SAM" id="SignalP"/>
    </source>
</evidence>
<proteinExistence type="predicted"/>
<dbReference type="Gene3D" id="2.180.10.10">
    <property type="entry name" value="RHS repeat-associated core"/>
    <property type="match status" value="1"/>
</dbReference>
<protein>
    <recommendedName>
        <fullName evidence="4">YD repeat-containing protein</fullName>
    </recommendedName>
</protein>
<feature type="signal peptide" evidence="1">
    <location>
        <begin position="1"/>
        <end position="17"/>
    </location>
</feature>
<sequence length="311" mass="36434">MKLTYSSFFSRTLPAFAYLSALLFLASCDKDDCDAPPETPTMEKRLVRSWGEYRFSSNPEEIRKIKSDYQYTGTGNILRVTDYIEHPIDGDFQLWKTLDFHYDNEKRLKRIEAYSSPGFNGSLEQELATSLEYKSDTEIEMIEHFFFNLKSYELDTVKITLNDQGRTEAWEMRVYTNYNFEDVWLYNGTSTYEFSYDALNRPVEVKTQYQSNDPILSRYTFDDKRSLAQGWFSGQAFEDFANQAILYMNFEPMGINNVTSIKQTSTQTENTQIEFEYDADGYPTERTETKNGTFVSKQYFEYGFVDVSSKN</sequence>
<dbReference type="InterPro" id="IPR006530">
    <property type="entry name" value="YD"/>
</dbReference>
<dbReference type="PROSITE" id="PS51257">
    <property type="entry name" value="PROKAR_LIPOPROTEIN"/>
    <property type="match status" value="1"/>
</dbReference>
<dbReference type="KEGG" id="fax:FUAX_09400"/>